<dbReference type="EMBL" id="RAWM01000042">
    <property type="protein sequence ID" value="RKH68322.1"/>
    <property type="molecule type" value="Genomic_DNA"/>
</dbReference>
<proteinExistence type="predicted"/>
<feature type="transmembrane region" description="Helical" evidence="1">
    <location>
        <begin position="216"/>
        <end position="240"/>
    </location>
</feature>
<accession>A0A3A8QTX8</accession>
<keyword evidence="3" id="KW-1185">Reference proteome</keyword>
<keyword evidence="1" id="KW-0472">Membrane</keyword>
<evidence type="ECO:0000313" key="2">
    <source>
        <dbReference type="EMBL" id="RKH68322.1"/>
    </source>
</evidence>
<evidence type="ECO:0000256" key="1">
    <source>
        <dbReference type="SAM" id="Phobius"/>
    </source>
</evidence>
<organism evidence="2 3">
    <name type="scientific">Corallococcus interemptor</name>
    <dbReference type="NCBI Taxonomy" id="2316720"/>
    <lineage>
        <taxon>Bacteria</taxon>
        <taxon>Pseudomonadati</taxon>
        <taxon>Myxococcota</taxon>
        <taxon>Myxococcia</taxon>
        <taxon>Myxococcales</taxon>
        <taxon>Cystobacterineae</taxon>
        <taxon>Myxococcaceae</taxon>
        <taxon>Corallococcus</taxon>
    </lineage>
</organism>
<comment type="caution">
    <text evidence="2">The sequence shown here is derived from an EMBL/GenBank/DDBJ whole genome shotgun (WGS) entry which is preliminary data.</text>
</comment>
<sequence length="326" mass="34989">MSDVDFGRAMGAHCALHPVLEATGTCARCGNFTCNACNQDGTSRYCPTCRERSGDAFPLGRETWSFSQLWDVCWPAFQREWAMLSLSVLVMLGVSLGAQLLINVGTAIGAAADSVVLTVVLSMVGLVAHQLVQGLVQLGMVRVCFDVLKGGRANVERLFSQMNKAVPYALTMTLVFVIVLVPLALLIFLSILAFVGTGLMDSFSLKSGYSYQFLDALVPFLGVMGLGFLVLVGPLTYLMLPLYLVQPELVFHDAPPSPLEVLRRSWAAARGQRLSMFAVALASGAIMLAGFFVCCVGVIPAMALVQLLTAGMYLAVRSPWDESASS</sequence>
<dbReference type="RefSeq" id="WP_120550514.1">
    <property type="nucleotide sequence ID" value="NZ_RAWM01000042.1"/>
</dbReference>
<dbReference type="Proteomes" id="UP000282656">
    <property type="component" value="Unassembled WGS sequence"/>
</dbReference>
<protein>
    <submittedName>
        <fullName evidence="2">Uncharacterized protein</fullName>
    </submittedName>
</protein>
<keyword evidence="1" id="KW-1133">Transmembrane helix</keyword>
<evidence type="ECO:0000313" key="3">
    <source>
        <dbReference type="Proteomes" id="UP000282656"/>
    </source>
</evidence>
<dbReference type="OrthoDB" id="5382335at2"/>
<keyword evidence="1" id="KW-0812">Transmembrane</keyword>
<gene>
    <name evidence="2" type="ORF">D7X96_17565</name>
</gene>
<feature type="transmembrane region" description="Helical" evidence="1">
    <location>
        <begin position="168"/>
        <end position="196"/>
    </location>
</feature>
<feature type="transmembrane region" description="Helical" evidence="1">
    <location>
        <begin position="108"/>
        <end position="132"/>
    </location>
</feature>
<name>A0A3A8QTX8_9BACT</name>
<feature type="transmembrane region" description="Helical" evidence="1">
    <location>
        <begin position="81"/>
        <end position="102"/>
    </location>
</feature>
<feature type="transmembrane region" description="Helical" evidence="1">
    <location>
        <begin position="274"/>
        <end position="292"/>
    </location>
</feature>
<reference evidence="3" key="1">
    <citation type="submission" date="2018-09" db="EMBL/GenBank/DDBJ databases">
        <authorList>
            <person name="Livingstone P.G."/>
            <person name="Whitworth D.E."/>
        </authorList>
    </citation>
    <scope>NUCLEOTIDE SEQUENCE [LARGE SCALE GENOMIC DNA]</scope>
    <source>
        <strain evidence="3">AB047A</strain>
    </source>
</reference>
<dbReference type="AlphaFoldDB" id="A0A3A8QTX8"/>